<dbReference type="AlphaFoldDB" id="A0A818STF5"/>
<evidence type="ECO:0000259" key="1">
    <source>
        <dbReference type="Pfam" id="PF15009"/>
    </source>
</evidence>
<evidence type="ECO:0000313" key="4">
    <source>
        <dbReference type="Proteomes" id="UP000663844"/>
    </source>
</evidence>
<gene>
    <name evidence="2" type="ORF">JYZ213_LOCUS6839</name>
    <name evidence="3" type="ORF">OXD698_LOCUS10027</name>
</gene>
<name>A0A818STF5_9BILA</name>
<proteinExistence type="predicted"/>
<dbReference type="Gene3D" id="3.40.50.12100">
    <property type="entry name" value="Stimulator of interferon genes protein"/>
    <property type="match status" value="2"/>
</dbReference>
<dbReference type="EMBL" id="CAJOAZ010000522">
    <property type="protein sequence ID" value="CAF3667756.1"/>
    <property type="molecule type" value="Genomic_DNA"/>
</dbReference>
<reference evidence="3" key="1">
    <citation type="submission" date="2021-02" db="EMBL/GenBank/DDBJ databases">
        <authorList>
            <person name="Nowell W R."/>
        </authorList>
    </citation>
    <scope>NUCLEOTIDE SEQUENCE</scope>
</reference>
<dbReference type="EMBL" id="CAJNOG010000043">
    <property type="protein sequence ID" value="CAF0831061.1"/>
    <property type="molecule type" value="Genomic_DNA"/>
</dbReference>
<dbReference type="Proteomes" id="UP000663845">
    <property type="component" value="Unassembled WGS sequence"/>
</dbReference>
<feature type="domain" description="STING ligand-binding" evidence="1">
    <location>
        <begin position="594"/>
        <end position="772"/>
    </location>
</feature>
<dbReference type="InterPro" id="IPR038623">
    <property type="entry name" value="STING_C_sf"/>
</dbReference>
<protein>
    <recommendedName>
        <fullName evidence="1">STING ligand-binding domain-containing protein</fullName>
    </recommendedName>
</protein>
<dbReference type="Proteomes" id="UP000663844">
    <property type="component" value="Unassembled WGS sequence"/>
</dbReference>
<accession>A0A818STF5</accession>
<organism evidence="3 4">
    <name type="scientific">Adineta steineri</name>
    <dbReference type="NCBI Taxonomy" id="433720"/>
    <lineage>
        <taxon>Eukaryota</taxon>
        <taxon>Metazoa</taxon>
        <taxon>Spiralia</taxon>
        <taxon>Gnathifera</taxon>
        <taxon>Rotifera</taxon>
        <taxon>Eurotatoria</taxon>
        <taxon>Bdelloidea</taxon>
        <taxon>Adinetida</taxon>
        <taxon>Adinetidae</taxon>
        <taxon>Adineta</taxon>
    </lineage>
</organism>
<dbReference type="Pfam" id="PF15009">
    <property type="entry name" value="STING_LBD"/>
    <property type="match status" value="1"/>
</dbReference>
<comment type="caution">
    <text evidence="3">The sequence shown here is derived from an EMBL/GenBank/DDBJ whole genome shotgun (WGS) entry which is preliminary data.</text>
</comment>
<evidence type="ECO:0000313" key="3">
    <source>
        <dbReference type="EMBL" id="CAF3667756.1"/>
    </source>
</evidence>
<sequence length="808" mass="94981">MFNHSQEEDHNNNSRLRSNFQDDFYPLMLHANSIASGLLFNYFYSYLNRQIGSTNNIVLTFTFQTLINRESFPSSIFVKLKTLIENTFLGNYPSTIESNDVTSIESNLLEFKFESITNRVCDNNNETIVKFAVIGINDFGFSVETIYIYQNEFNLNSLTKIQLQDDIRQWQEEYQPCLPINNNDQLIITMFDKRNDPTKTCHFLSENQRPPVDNGHKGVSTLKKTTKDCLDAYRQDSKNTKTKILLVPVYYIIMPSLCEFGLPDTVIPIESDEIILRGTIKDPDEPNRIRLAFVNGEVLQSRPMLQYQRYLRRTYYYVDVINTDNEKIRYLFCGEYPYILSILDQLEKCHLISKSQKYDEYIRFCNMLNHLLQFSNLSDSIKLIQYNDDEINYADYQSPWEQIKQNINQWYRTSNTPSPLDNEIQSMILDIENNHHVVLFYTDQTKQDPLVMTFIRDLQEKLVNNGYMVDDANGNLDLINTQKQLVFICIGNQTDEINKSLMMAERNKIKKYGVFRDVFILINDAIRHFPCHFLQSVPLLTFDLRQRSARLDDNELDTLFQYLNNMNVLSKNYTNYFEDTNRLLKKSLLQCTSVGAGCAAAFYSNYLKLLSPLPDHHRRVESMREQFIEDSQSKFISKWVFVIPWTIKNTDKILPNAISINENDQLIYGYALSIWKRTNYNLKVTVGGIFQRSYSELVIYKLTNFDEGKSYYFPMEIPAALNGLQNQYDNVLSQFHFGRFNPLEQANVFREKVEEFFRNDSDKTWHENILIVSLDKPSVIYESNPQNQIQQNRILLQTLWKKLSEQMD</sequence>
<dbReference type="InterPro" id="IPR055432">
    <property type="entry name" value="STING_LBD"/>
</dbReference>
<evidence type="ECO:0000313" key="2">
    <source>
        <dbReference type="EMBL" id="CAF0831061.1"/>
    </source>
</evidence>